<gene>
    <name evidence="2" type="ORF">OXD698_LOCUS52673</name>
</gene>
<dbReference type="GO" id="GO:0031462">
    <property type="term" value="C:Cul2-RING ubiquitin ligase complex"/>
    <property type="evidence" value="ECO:0007669"/>
    <property type="project" value="TreeGrafter"/>
</dbReference>
<feature type="non-terminal residue" evidence="2">
    <location>
        <position position="159"/>
    </location>
</feature>
<evidence type="ECO:0000259" key="1">
    <source>
        <dbReference type="Pfam" id="PF25013"/>
    </source>
</evidence>
<dbReference type="InterPro" id="IPR051341">
    <property type="entry name" value="Zyg-11_UBL_adapter"/>
</dbReference>
<name>A0A820QK89_9BILA</name>
<dbReference type="InterPro" id="IPR032675">
    <property type="entry name" value="LRR_dom_sf"/>
</dbReference>
<feature type="non-terminal residue" evidence="2">
    <location>
        <position position="1"/>
    </location>
</feature>
<accession>A0A820QK89</accession>
<protein>
    <recommendedName>
        <fullName evidence="1">Zer-1-like leucine-rich repeats region domain-containing protein</fullName>
    </recommendedName>
</protein>
<dbReference type="PANTHER" id="PTHR12904">
    <property type="match status" value="1"/>
</dbReference>
<evidence type="ECO:0000313" key="3">
    <source>
        <dbReference type="Proteomes" id="UP000663844"/>
    </source>
</evidence>
<comment type="caution">
    <text evidence="2">The sequence shown here is derived from an EMBL/GenBank/DDBJ whole genome shotgun (WGS) entry which is preliminary data.</text>
</comment>
<dbReference type="InterPro" id="IPR056845">
    <property type="entry name" value="LRR_Zer-1"/>
</dbReference>
<dbReference type="Pfam" id="PF25013">
    <property type="entry name" value="LRR_Zer-1"/>
    <property type="match status" value="1"/>
</dbReference>
<feature type="domain" description="Zer-1-like leucine-rich repeats region" evidence="1">
    <location>
        <begin position="43"/>
        <end position="144"/>
    </location>
</feature>
<dbReference type="Proteomes" id="UP000663844">
    <property type="component" value="Unassembled WGS sequence"/>
</dbReference>
<proteinExistence type="predicted"/>
<reference evidence="2" key="1">
    <citation type="submission" date="2021-02" db="EMBL/GenBank/DDBJ databases">
        <authorList>
            <person name="Nowell W R."/>
        </authorList>
    </citation>
    <scope>NUCLEOTIDE SEQUENCE</scope>
</reference>
<dbReference type="PANTHER" id="PTHR12904:SF23">
    <property type="entry name" value="PROTEIN ZER-1 HOMOLOG"/>
    <property type="match status" value="1"/>
</dbReference>
<dbReference type="Gene3D" id="3.80.10.10">
    <property type="entry name" value="Ribonuclease Inhibitor"/>
    <property type="match status" value="1"/>
</dbReference>
<dbReference type="EMBL" id="CAJOAZ010028965">
    <property type="protein sequence ID" value="CAF4421595.1"/>
    <property type="molecule type" value="Genomic_DNA"/>
</dbReference>
<sequence length="159" mass="18377">NSAPIMTTTVNILPINFRLILKFTNLTSLNISNTDIKNHCLENLIDSLEKLDTLDISLCRSITTFNCLLKLANKLKWLNLYNCSLIYQKDPTIYQILYELKSLEYLDISTDNNNSINDREYDINKFLLEENCLVNLKHLDLSGQQNILSKSLYGFLLSH</sequence>
<dbReference type="SUPFAM" id="SSF52047">
    <property type="entry name" value="RNI-like"/>
    <property type="match status" value="1"/>
</dbReference>
<evidence type="ECO:0000313" key="2">
    <source>
        <dbReference type="EMBL" id="CAF4421595.1"/>
    </source>
</evidence>
<dbReference type="AlphaFoldDB" id="A0A820QK89"/>
<organism evidence="2 3">
    <name type="scientific">Adineta steineri</name>
    <dbReference type="NCBI Taxonomy" id="433720"/>
    <lineage>
        <taxon>Eukaryota</taxon>
        <taxon>Metazoa</taxon>
        <taxon>Spiralia</taxon>
        <taxon>Gnathifera</taxon>
        <taxon>Rotifera</taxon>
        <taxon>Eurotatoria</taxon>
        <taxon>Bdelloidea</taxon>
        <taxon>Adinetida</taxon>
        <taxon>Adinetidae</taxon>
        <taxon>Adineta</taxon>
    </lineage>
</organism>